<evidence type="ECO:0000256" key="3">
    <source>
        <dbReference type="ARBA" id="ARBA00005316"/>
    </source>
</evidence>
<keyword evidence="8 11" id="KW-0472">Membrane</keyword>
<dbReference type="GO" id="GO:0016255">
    <property type="term" value="P:attachment of GPI anchor to protein"/>
    <property type="evidence" value="ECO:0007669"/>
    <property type="project" value="InterPro"/>
</dbReference>
<feature type="region of interest" description="Disordered" evidence="10">
    <location>
        <begin position="150"/>
        <end position="270"/>
    </location>
</feature>
<comment type="caution">
    <text evidence="12">The sequence shown here is derived from an EMBL/GenBank/DDBJ whole genome shotgun (WGS) entry which is preliminary data.</text>
</comment>
<evidence type="ECO:0000256" key="8">
    <source>
        <dbReference type="ARBA" id="ARBA00023136"/>
    </source>
</evidence>
<dbReference type="Gramene" id="GBG88101">
    <property type="protein sequence ID" value="GBG88101"/>
    <property type="gene ID" value="CBR_g46590"/>
</dbReference>
<feature type="region of interest" description="Disordered" evidence="10">
    <location>
        <begin position="344"/>
        <end position="376"/>
    </location>
</feature>
<dbReference type="EMBL" id="BFEA01000649">
    <property type="protein sequence ID" value="GBG88101.1"/>
    <property type="molecule type" value="Genomic_DNA"/>
</dbReference>
<feature type="transmembrane region" description="Helical" evidence="11">
    <location>
        <begin position="1075"/>
        <end position="1094"/>
    </location>
</feature>
<evidence type="ECO:0000256" key="1">
    <source>
        <dbReference type="ARBA" id="ARBA00004477"/>
    </source>
</evidence>
<evidence type="ECO:0008006" key="14">
    <source>
        <dbReference type="Google" id="ProtNLM"/>
    </source>
</evidence>
<feature type="compositionally biased region" description="Basic and acidic residues" evidence="10">
    <location>
        <begin position="616"/>
        <end position="627"/>
    </location>
</feature>
<keyword evidence="5 11" id="KW-0812">Transmembrane</keyword>
<feature type="compositionally biased region" description="Basic and acidic residues" evidence="10">
    <location>
        <begin position="522"/>
        <end position="538"/>
    </location>
</feature>
<keyword evidence="13" id="KW-1185">Reference proteome</keyword>
<comment type="subcellular location">
    <subcellularLocation>
        <location evidence="1">Endoplasmic reticulum membrane</location>
        <topology evidence="1">Multi-pass membrane protein</topology>
    </subcellularLocation>
</comment>
<dbReference type="OrthoDB" id="28748at2759"/>
<feature type="region of interest" description="Disordered" evidence="10">
    <location>
        <begin position="596"/>
        <end position="649"/>
    </location>
</feature>
<feature type="compositionally biased region" description="Basic and acidic residues" evidence="10">
    <location>
        <begin position="421"/>
        <end position="430"/>
    </location>
</feature>
<dbReference type="GO" id="GO:0006506">
    <property type="term" value="P:GPI anchor biosynthetic process"/>
    <property type="evidence" value="ECO:0007669"/>
    <property type="project" value="UniProtKB-UniPathway"/>
</dbReference>
<proteinExistence type="inferred from homology"/>
<keyword evidence="6" id="KW-0256">Endoplasmic reticulum</keyword>
<evidence type="ECO:0000256" key="11">
    <source>
        <dbReference type="SAM" id="Phobius"/>
    </source>
</evidence>
<evidence type="ECO:0000256" key="7">
    <source>
        <dbReference type="ARBA" id="ARBA00022989"/>
    </source>
</evidence>
<gene>
    <name evidence="12" type="ORF">CBR_g46590</name>
</gene>
<feature type="compositionally biased region" description="Gly residues" evidence="10">
    <location>
        <begin position="56"/>
        <end position="68"/>
    </location>
</feature>
<dbReference type="GO" id="GO:0042765">
    <property type="term" value="C:GPI-anchor transamidase complex"/>
    <property type="evidence" value="ECO:0007669"/>
    <property type="project" value="InterPro"/>
</dbReference>
<feature type="compositionally biased region" description="Basic and acidic residues" evidence="10">
    <location>
        <begin position="258"/>
        <end position="270"/>
    </location>
</feature>
<accession>A0A388M0P0</accession>
<evidence type="ECO:0000256" key="4">
    <source>
        <dbReference type="ARBA" id="ARBA00022502"/>
    </source>
</evidence>
<dbReference type="PANTHER" id="PTHR21072">
    <property type="entry name" value="GPI TRANSAMIDASE COMPONENT PIG-S"/>
    <property type="match status" value="1"/>
</dbReference>
<feature type="region of interest" description="Disordered" evidence="10">
    <location>
        <begin position="421"/>
        <end position="452"/>
    </location>
</feature>
<organism evidence="12 13">
    <name type="scientific">Chara braunii</name>
    <name type="common">Braun's stonewort</name>
    <dbReference type="NCBI Taxonomy" id="69332"/>
    <lineage>
        <taxon>Eukaryota</taxon>
        <taxon>Viridiplantae</taxon>
        <taxon>Streptophyta</taxon>
        <taxon>Charophyceae</taxon>
        <taxon>Charales</taxon>
        <taxon>Characeae</taxon>
        <taxon>Chara</taxon>
    </lineage>
</organism>
<evidence type="ECO:0000256" key="9">
    <source>
        <dbReference type="ARBA" id="ARBA00023180"/>
    </source>
</evidence>
<keyword evidence="4" id="KW-0337">GPI-anchor biosynthesis</keyword>
<evidence type="ECO:0000256" key="6">
    <source>
        <dbReference type="ARBA" id="ARBA00022824"/>
    </source>
</evidence>
<dbReference type="PANTHER" id="PTHR21072:SF13">
    <property type="entry name" value="GPI TRANSAMIDASE COMPONENT PIG-S"/>
    <property type="match status" value="1"/>
</dbReference>
<feature type="compositionally biased region" description="Basic and acidic residues" evidence="10">
    <location>
        <begin position="356"/>
        <end position="367"/>
    </location>
</feature>
<comment type="pathway">
    <text evidence="2">Glycolipid biosynthesis; glycosylphosphatidylinositol-anchor biosynthesis.</text>
</comment>
<feature type="region of interest" description="Disordered" evidence="10">
    <location>
        <begin position="926"/>
        <end position="957"/>
    </location>
</feature>
<feature type="compositionally biased region" description="Acidic residues" evidence="10">
    <location>
        <begin position="628"/>
        <end position="642"/>
    </location>
</feature>
<evidence type="ECO:0000256" key="10">
    <source>
        <dbReference type="SAM" id="MobiDB-lite"/>
    </source>
</evidence>
<keyword evidence="7 11" id="KW-1133">Transmembrane helix</keyword>
<comment type="similarity">
    <text evidence="3">Belongs to the PIGS family.</text>
</comment>
<keyword evidence="9" id="KW-0325">Glycoprotein</keyword>
<evidence type="ECO:0000256" key="5">
    <source>
        <dbReference type="ARBA" id="ARBA00022692"/>
    </source>
</evidence>
<dbReference type="UniPathway" id="UPA00196"/>
<feature type="compositionally biased region" description="Low complexity" evidence="10">
    <location>
        <begin position="933"/>
        <end position="947"/>
    </location>
</feature>
<sequence>MTVHGGLDEGPEQPLAEANVLVGTLERDSGGSKVLASAMEPAGLAAGAAPEAAGGADAGGRAQNGGGAKQRRRRVGKKRLFVVLSMTIGFLCGVPVWWLTTEVHRAALPHASIAATAARAAASPSSRLSLPRHVHVIIVGSSTADVVSLKGTRVGGGSSEGTRRRSSIEVPHDPGWRDGGAVGDAGRRGEGGETEPSTVVEDDLPLGSDGRCGDGGDKGARRDGCSRSHPRAAGGGRGGAEEALRGVSMTDDLSTSADELRQERGGRGCQKEAYAKRMEKRRDLDVIATRVRSRILTKLGEKRGRRGGKWKEESEIRLTVGFDGISGCDRSKLFVIGNPSEAAGVATDAADVDEEPGGKEGSRRPPPTEDGEGSMMTWRCGLAPSAFSPGAWDAWSRLNDTQFDDWLERYRRGGHVSAEVGVKEEEEGRPRQQRRGQKDGAAAAEDNELTQKTCLQEQDEWRTREAGGVSFAESKQSLGGGGHYTVVVLLEPKGRLAGRKKRPKNSTENKKKTPSSRGMSRSRSDAESENAPVERKGTVEVGSGCGRSAPPGAEDGGRTERTKGRRRRRREPKWDLSSSATVGKYRHGWVVLRMGDSAATPPEPHPPMSPGSTAEDNNHHDEDNHREEEEDEEEEEEEEEDVGERASEDLSLDELWDGGLKGDDSAAVDLISDVCLKLVGASETKEVGSNLPLAADGTAILSFSLINAEPSDWVYDWSFHAAEAEFLRPVLGALSPVMELKVESQVLYYGRKTAISTRDHHHHSQAHIVPFHQLPFFINSEDWILDSSVGAVGRSKLLHFVVYVPAADECPLRLQAPNGELSATNGFTVPSWGGVVVWNPCPCPCLEERGSTCTNRSDNMTKNSGDRRLRNTEYTSGALSCGEGGSSSLHRLSQREMRTIMGVVVAQLRWLFGLRTAPFPMMAGEGNRRAERAGSSSSAAAAAASSDLRSRKNDDDRDRQKLGLALVPASRTGFAEWEIDMLLRGRAAEDAAGAMSMLAALMKLIRDIPKMVVPDIIGQEVQTAISSVDSAWDAAANGSYGEAAAFAKKARANAEDAFFQPTIMALRYLPLEHHLAVYTPLFVPMIIHILVAFLKEVPRWRRIDQKE</sequence>
<feature type="region of interest" description="Disordered" evidence="10">
    <location>
        <begin position="50"/>
        <end position="71"/>
    </location>
</feature>
<feature type="transmembrane region" description="Helical" evidence="11">
    <location>
        <begin position="80"/>
        <end position="99"/>
    </location>
</feature>
<protein>
    <recommendedName>
        <fullName evidence="14">GPI transamidase component PIG-S</fullName>
    </recommendedName>
</protein>
<dbReference type="Pfam" id="PF10510">
    <property type="entry name" value="PIG-S"/>
    <property type="match status" value="2"/>
</dbReference>
<dbReference type="STRING" id="69332.A0A388M0P0"/>
<evidence type="ECO:0000256" key="2">
    <source>
        <dbReference type="ARBA" id="ARBA00004687"/>
    </source>
</evidence>
<reference evidence="12 13" key="1">
    <citation type="journal article" date="2018" name="Cell">
        <title>The Chara Genome: Secondary Complexity and Implications for Plant Terrestrialization.</title>
        <authorList>
            <person name="Nishiyama T."/>
            <person name="Sakayama H."/>
            <person name="Vries J.D."/>
            <person name="Buschmann H."/>
            <person name="Saint-Marcoux D."/>
            <person name="Ullrich K.K."/>
            <person name="Haas F.B."/>
            <person name="Vanderstraeten L."/>
            <person name="Becker D."/>
            <person name="Lang D."/>
            <person name="Vosolsobe S."/>
            <person name="Rombauts S."/>
            <person name="Wilhelmsson P.K.I."/>
            <person name="Janitza P."/>
            <person name="Kern R."/>
            <person name="Heyl A."/>
            <person name="Rumpler F."/>
            <person name="Villalobos L.I.A.C."/>
            <person name="Clay J.M."/>
            <person name="Skokan R."/>
            <person name="Toyoda A."/>
            <person name="Suzuki Y."/>
            <person name="Kagoshima H."/>
            <person name="Schijlen E."/>
            <person name="Tajeshwar N."/>
            <person name="Catarino B."/>
            <person name="Hetherington A.J."/>
            <person name="Saltykova A."/>
            <person name="Bonnot C."/>
            <person name="Breuninger H."/>
            <person name="Symeonidi A."/>
            <person name="Radhakrishnan G.V."/>
            <person name="Van Nieuwerburgh F."/>
            <person name="Deforce D."/>
            <person name="Chang C."/>
            <person name="Karol K.G."/>
            <person name="Hedrich R."/>
            <person name="Ulvskov P."/>
            <person name="Glockner G."/>
            <person name="Delwiche C.F."/>
            <person name="Petrasek J."/>
            <person name="Van de Peer Y."/>
            <person name="Friml J."/>
            <person name="Beilby M."/>
            <person name="Dolan L."/>
            <person name="Kohara Y."/>
            <person name="Sugano S."/>
            <person name="Fujiyama A."/>
            <person name="Delaux P.-M."/>
            <person name="Quint M."/>
            <person name="TheiBen G."/>
            <person name="Hagemann M."/>
            <person name="Harholt J."/>
            <person name="Dunand C."/>
            <person name="Zachgo S."/>
            <person name="Langdale J."/>
            <person name="Maumus F."/>
            <person name="Straeten D.V.D."/>
            <person name="Gould S.B."/>
            <person name="Rensing S.A."/>
        </authorList>
    </citation>
    <scope>NUCLEOTIDE SEQUENCE [LARGE SCALE GENOMIC DNA]</scope>
    <source>
        <strain evidence="12 13">S276</strain>
    </source>
</reference>
<feature type="compositionally biased region" description="Basic and acidic residues" evidence="10">
    <location>
        <begin position="161"/>
        <end position="176"/>
    </location>
</feature>
<feature type="compositionally biased region" description="Basic and acidic residues" evidence="10">
    <location>
        <begin position="211"/>
        <end position="226"/>
    </location>
</feature>
<feature type="compositionally biased region" description="Basic and acidic residues" evidence="10">
    <location>
        <begin position="948"/>
        <end position="957"/>
    </location>
</feature>
<feature type="region of interest" description="Disordered" evidence="10">
    <location>
        <begin position="493"/>
        <end position="579"/>
    </location>
</feature>
<dbReference type="InterPro" id="IPR019540">
    <property type="entry name" value="PtdIno-glycan_biosynth_class_S"/>
</dbReference>
<evidence type="ECO:0000313" key="12">
    <source>
        <dbReference type="EMBL" id="GBG88101.1"/>
    </source>
</evidence>
<name>A0A388M0P0_CHABU</name>
<evidence type="ECO:0000313" key="13">
    <source>
        <dbReference type="Proteomes" id="UP000265515"/>
    </source>
</evidence>
<dbReference type="Proteomes" id="UP000265515">
    <property type="component" value="Unassembled WGS sequence"/>
</dbReference>
<dbReference type="AlphaFoldDB" id="A0A388M0P0"/>